<name>A0A2T0SE85_9PSEU</name>
<dbReference type="InterPro" id="IPR002575">
    <property type="entry name" value="Aminoglycoside_PTrfase"/>
</dbReference>
<dbReference type="Pfam" id="PF01636">
    <property type="entry name" value="APH"/>
    <property type="match status" value="1"/>
</dbReference>
<dbReference type="GO" id="GO:0016740">
    <property type="term" value="F:transferase activity"/>
    <property type="evidence" value="ECO:0007669"/>
    <property type="project" value="UniProtKB-KW"/>
</dbReference>
<comment type="caution">
    <text evidence="2">The sequence shown here is derived from an EMBL/GenBank/DDBJ whole genome shotgun (WGS) entry which is preliminary data.</text>
</comment>
<reference evidence="2 3" key="1">
    <citation type="submission" date="2018-03" db="EMBL/GenBank/DDBJ databases">
        <title>Genomic Encyclopedia of Archaeal and Bacterial Type Strains, Phase II (KMG-II): from individual species to whole genera.</title>
        <authorList>
            <person name="Goeker M."/>
        </authorList>
    </citation>
    <scope>NUCLEOTIDE SEQUENCE [LARGE SCALE GENOMIC DNA]</scope>
    <source>
        <strain evidence="2 3">DSM 44720</strain>
    </source>
</reference>
<evidence type="ECO:0000313" key="2">
    <source>
        <dbReference type="EMBL" id="PRY31701.1"/>
    </source>
</evidence>
<dbReference type="EMBL" id="PVTF01000022">
    <property type="protein sequence ID" value="PRY31701.1"/>
    <property type="molecule type" value="Genomic_DNA"/>
</dbReference>
<proteinExistence type="predicted"/>
<sequence>MHGDAWVGNVVATDDGQVVVLDLERCSVGPPEWDLVSTAIKYTSFN</sequence>
<feature type="domain" description="Aminoglycoside phosphotransferase" evidence="1">
    <location>
        <begin position="1"/>
        <end position="39"/>
    </location>
</feature>
<dbReference type="SUPFAM" id="SSF56112">
    <property type="entry name" value="Protein kinase-like (PK-like)"/>
    <property type="match status" value="1"/>
</dbReference>
<evidence type="ECO:0000259" key="1">
    <source>
        <dbReference type="Pfam" id="PF01636"/>
    </source>
</evidence>
<dbReference type="Proteomes" id="UP000239494">
    <property type="component" value="Unassembled WGS sequence"/>
</dbReference>
<dbReference type="Gene3D" id="3.90.1200.10">
    <property type="match status" value="1"/>
</dbReference>
<dbReference type="AlphaFoldDB" id="A0A2T0SE85"/>
<evidence type="ECO:0000313" key="3">
    <source>
        <dbReference type="Proteomes" id="UP000239494"/>
    </source>
</evidence>
<protein>
    <submittedName>
        <fullName evidence="2">Phosphotransferase family enzyme</fullName>
    </submittedName>
</protein>
<accession>A0A2T0SE85</accession>
<keyword evidence="2" id="KW-0808">Transferase</keyword>
<keyword evidence="3" id="KW-1185">Reference proteome</keyword>
<dbReference type="InterPro" id="IPR011009">
    <property type="entry name" value="Kinase-like_dom_sf"/>
</dbReference>
<organism evidence="2 3">
    <name type="scientific">Umezawaea tangerina</name>
    <dbReference type="NCBI Taxonomy" id="84725"/>
    <lineage>
        <taxon>Bacteria</taxon>
        <taxon>Bacillati</taxon>
        <taxon>Actinomycetota</taxon>
        <taxon>Actinomycetes</taxon>
        <taxon>Pseudonocardiales</taxon>
        <taxon>Pseudonocardiaceae</taxon>
        <taxon>Umezawaea</taxon>
    </lineage>
</organism>
<gene>
    <name evidence="2" type="ORF">CLV43_122108</name>
</gene>